<gene>
    <name evidence="4" type="ORF">GOB93_01660</name>
</gene>
<dbReference type="SUPFAM" id="SSF54211">
    <property type="entry name" value="Ribosomal protein S5 domain 2-like"/>
    <property type="match status" value="1"/>
</dbReference>
<dbReference type="Pfam" id="PF01205">
    <property type="entry name" value="Impact_N"/>
    <property type="match status" value="1"/>
</dbReference>
<evidence type="ECO:0000259" key="2">
    <source>
        <dbReference type="Pfam" id="PF01205"/>
    </source>
</evidence>
<dbReference type="PROSITE" id="PS00910">
    <property type="entry name" value="UPF0029"/>
    <property type="match status" value="1"/>
</dbReference>
<keyword evidence="5" id="KW-1185">Reference proteome</keyword>
<dbReference type="SUPFAM" id="SSF54980">
    <property type="entry name" value="EF-G C-terminal domain-like"/>
    <property type="match status" value="1"/>
</dbReference>
<dbReference type="Gene3D" id="3.30.70.240">
    <property type="match status" value="1"/>
</dbReference>
<sequence length="201" mass="21597">MAETLTGRAFFEKEIKKSRFIAQAAPVGSEDEATAFIQEVSDPDARHNCWAWKAGAQYRFHDADEPSGTAGRPILQVIEAQGLDRVAVVVTRWFGGIKLGAGGLVRAYGGTAAECLRLAEREEIVERTRLSFHCPFSDLALVGARLPGLGALIASETFDAEGAAYVVAVPCDDVAEVMTRLADLTSGRIVARIMDEINGNS</sequence>
<dbReference type="InterPro" id="IPR023582">
    <property type="entry name" value="Impact"/>
</dbReference>
<dbReference type="RefSeq" id="WP_173581788.1">
    <property type="nucleotide sequence ID" value="NZ_WOTB01000002.1"/>
</dbReference>
<dbReference type="EMBL" id="WOTB01000002">
    <property type="protein sequence ID" value="NHN83347.1"/>
    <property type="molecule type" value="Genomic_DNA"/>
</dbReference>
<proteinExistence type="inferred from homology"/>
<dbReference type="PANTHER" id="PTHR16301:SF20">
    <property type="entry name" value="IMPACT FAMILY MEMBER YIGZ"/>
    <property type="match status" value="1"/>
</dbReference>
<dbReference type="InterPro" id="IPR020568">
    <property type="entry name" value="Ribosomal_Su5_D2-typ_SF"/>
</dbReference>
<accession>A0ABX0JMQ8</accession>
<feature type="domain" description="UPF0029" evidence="3">
    <location>
        <begin position="133"/>
        <end position="188"/>
    </location>
</feature>
<dbReference type="Pfam" id="PF09186">
    <property type="entry name" value="DUF1949"/>
    <property type="match status" value="1"/>
</dbReference>
<dbReference type="PANTHER" id="PTHR16301">
    <property type="entry name" value="IMPACT-RELATED"/>
    <property type="match status" value="1"/>
</dbReference>
<dbReference type="Gene3D" id="3.30.230.30">
    <property type="entry name" value="Impact, N-terminal domain"/>
    <property type="match status" value="1"/>
</dbReference>
<protein>
    <submittedName>
        <fullName evidence="4">DUF1949 domain-containing protein</fullName>
    </submittedName>
</protein>
<organism evidence="4 5">
    <name type="scientific">Acetobacter musti</name>
    <dbReference type="NCBI Taxonomy" id="864732"/>
    <lineage>
        <taxon>Bacteria</taxon>
        <taxon>Pseudomonadati</taxon>
        <taxon>Pseudomonadota</taxon>
        <taxon>Alphaproteobacteria</taxon>
        <taxon>Acetobacterales</taxon>
        <taxon>Acetobacteraceae</taxon>
        <taxon>Acetobacter</taxon>
    </lineage>
</organism>
<dbReference type="InterPro" id="IPR001498">
    <property type="entry name" value="Impact_N"/>
</dbReference>
<name>A0ABX0JMQ8_9PROT</name>
<dbReference type="InterPro" id="IPR036956">
    <property type="entry name" value="Impact_N_sf"/>
</dbReference>
<comment type="caution">
    <text evidence="4">The sequence shown here is derived from an EMBL/GenBank/DDBJ whole genome shotgun (WGS) entry which is preliminary data.</text>
</comment>
<comment type="similarity">
    <text evidence="1">Belongs to the IMPACT family.</text>
</comment>
<evidence type="ECO:0000256" key="1">
    <source>
        <dbReference type="ARBA" id="ARBA00007665"/>
    </source>
</evidence>
<evidence type="ECO:0000313" key="5">
    <source>
        <dbReference type="Proteomes" id="UP000635278"/>
    </source>
</evidence>
<evidence type="ECO:0000313" key="4">
    <source>
        <dbReference type="EMBL" id="NHN83347.1"/>
    </source>
</evidence>
<reference evidence="4 5" key="1">
    <citation type="journal article" date="2020" name="Int. J. Syst. Evol. Microbiol.">
        <title>Novel acetic acid bacteria from cider fermentations: Acetobacter conturbans sp. nov. and Acetobacter fallax sp. nov.</title>
        <authorList>
            <person name="Sombolestani A.S."/>
            <person name="Cleenwerck I."/>
            <person name="Cnockaert M."/>
            <person name="Borremans W."/>
            <person name="Wieme A.D."/>
            <person name="De Vuyst L."/>
            <person name="Vandamme P."/>
        </authorList>
    </citation>
    <scope>NUCLEOTIDE SEQUENCE [LARGE SCALE GENOMIC DNA]</scope>
    <source>
        <strain evidence="4 5">LMG 30640</strain>
    </source>
</reference>
<evidence type="ECO:0000259" key="3">
    <source>
        <dbReference type="Pfam" id="PF09186"/>
    </source>
</evidence>
<dbReference type="Proteomes" id="UP000635278">
    <property type="component" value="Unassembled WGS sequence"/>
</dbReference>
<dbReference type="InterPro" id="IPR035647">
    <property type="entry name" value="EFG_III/V"/>
</dbReference>
<dbReference type="InterPro" id="IPR015269">
    <property type="entry name" value="UPF0029_Impact_C"/>
</dbReference>
<feature type="domain" description="Impact N-terminal" evidence="2">
    <location>
        <begin position="16"/>
        <end position="116"/>
    </location>
</feature>
<dbReference type="InterPro" id="IPR020569">
    <property type="entry name" value="UPF0029_Impact_CS"/>
</dbReference>